<dbReference type="AlphaFoldDB" id="A0A1N7SXI1"/>
<reference evidence="1" key="1">
    <citation type="submission" date="2016-12" db="EMBL/GenBank/DDBJ databases">
        <authorList>
            <person name="Moulin L."/>
        </authorList>
    </citation>
    <scope>NUCLEOTIDE SEQUENCE [LARGE SCALE GENOMIC DNA]</scope>
    <source>
        <strain evidence="1">STM 7183</strain>
    </source>
</reference>
<evidence type="ECO:0000313" key="1">
    <source>
        <dbReference type="EMBL" id="SIT52152.1"/>
    </source>
</evidence>
<sequence>MTTIDRELNIRPLDVDYSWLEKMISALYGGTSSRWAVLCVCFQDDPDTLPSLEPRQKLFTSEGGGTMNMPEFFSDMSHGRLDLDRSKVFGWYRLSQPRSAYVGNVYPQPDGKLNRNGLLDAARALASADMAASGTFDGVVVSAYGSTDLCGWLGGMAALCDDDSLQPSLLGQEMGHGYGLDHARLEGSFTDYRDPWDVMSTAAFPDREAPDENYVNIGPGLNAWCMRSRGWLDESRVWSGPYGGFDSTVTLRPLHHRSLPGYLAAEIGQYLVEFRVRERWDAAIPRAAVLVHRFEGNHSYLMPAVSGSEDLVKGDRFESGRSDALLRPYVSASVLDIDEGNRSATLQLSWRPAQPPKDYDVVGRLFGGVAVDGNGGLIVNGVYHPVPPRGPEKVLLSAFAQYLSTDVTSAVAAGTQLKRGLIREVVRQALTLHASLEDVSESPPNFR</sequence>
<protein>
    <submittedName>
        <fullName evidence="1">Uncharacterized protein</fullName>
    </submittedName>
</protein>
<keyword evidence="2" id="KW-1185">Reference proteome</keyword>
<dbReference type="EMBL" id="CYGY02000205">
    <property type="protein sequence ID" value="SIT52152.1"/>
    <property type="molecule type" value="Genomic_DNA"/>
</dbReference>
<accession>A0A1N7SXI1</accession>
<organism evidence="1 2">
    <name type="scientific">Paraburkholderia piptadeniae</name>
    <dbReference type="NCBI Taxonomy" id="1701573"/>
    <lineage>
        <taxon>Bacteria</taxon>
        <taxon>Pseudomonadati</taxon>
        <taxon>Pseudomonadota</taxon>
        <taxon>Betaproteobacteria</taxon>
        <taxon>Burkholderiales</taxon>
        <taxon>Burkholderiaceae</taxon>
        <taxon>Paraburkholderia</taxon>
    </lineage>
</organism>
<dbReference type="Proteomes" id="UP000195569">
    <property type="component" value="Unassembled WGS sequence"/>
</dbReference>
<evidence type="ECO:0000313" key="2">
    <source>
        <dbReference type="Proteomes" id="UP000195569"/>
    </source>
</evidence>
<gene>
    <name evidence="1" type="ORF">BN2476_2050002</name>
</gene>
<proteinExistence type="predicted"/>
<dbReference type="RefSeq" id="WP_087740433.1">
    <property type="nucleotide sequence ID" value="NZ_CYGY02000205.1"/>
</dbReference>
<comment type="caution">
    <text evidence="1">The sequence shown here is derived from an EMBL/GenBank/DDBJ whole genome shotgun (WGS) entry which is preliminary data.</text>
</comment>
<dbReference type="OrthoDB" id="5481934at2"/>
<name>A0A1N7SXI1_9BURK</name>